<organism evidence="2 3">
    <name type="scientific">Strongylus vulgaris</name>
    <name type="common">Blood worm</name>
    <dbReference type="NCBI Taxonomy" id="40348"/>
    <lineage>
        <taxon>Eukaryota</taxon>
        <taxon>Metazoa</taxon>
        <taxon>Ecdysozoa</taxon>
        <taxon>Nematoda</taxon>
        <taxon>Chromadorea</taxon>
        <taxon>Rhabditida</taxon>
        <taxon>Rhabditina</taxon>
        <taxon>Rhabditomorpha</taxon>
        <taxon>Strongyloidea</taxon>
        <taxon>Strongylidae</taxon>
        <taxon>Strongylus</taxon>
    </lineage>
</organism>
<dbReference type="EMBL" id="UYYB01109498">
    <property type="protein sequence ID" value="VDM80675.1"/>
    <property type="molecule type" value="Genomic_DNA"/>
</dbReference>
<proteinExistence type="predicted"/>
<feature type="non-terminal residue" evidence="2">
    <location>
        <position position="69"/>
    </location>
</feature>
<dbReference type="AlphaFoldDB" id="A0A3P7LDF2"/>
<feature type="transmembrane region" description="Helical" evidence="1">
    <location>
        <begin position="6"/>
        <end position="27"/>
    </location>
</feature>
<keyword evidence="1" id="KW-1133">Transmembrane helix</keyword>
<protein>
    <submittedName>
        <fullName evidence="2">Uncharacterized protein</fullName>
    </submittedName>
</protein>
<dbReference type="Proteomes" id="UP000270094">
    <property type="component" value="Unassembled WGS sequence"/>
</dbReference>
<keyword evidence="1" id="KW-0812">Transmembrane</keyword>
<reference evidence="2 3" key="1">
    <citation type="submission" date="2018-11" db="EMBL/GenBank/DDBJ databases">
        <authorList>
            <consortium name="Pathogen Informatics"/>
        </authorList>
    </citation>
    <scope>NUCLEOTIDE SEQUENCE [LARGE SCALE GENOMIC DNA]</scope>
</reference>
<evidence type="ECO:0000313" key="3">
    <source>
        <dbReference type="Proteomes" id="UP000270094"/>
    </source>
</evidence>
<name>A0A3P7LDF2_STRVU</name>
<evidence type="ECO:0000256" key="1">
    <source>
        <dbReference type="SAM" id="Phobius"/>
    </source>
</evidence>
<gene>
    <name evidence="2" type="ORF">SVUK_LOCUS15673</name>
</gene>
<keyword evidence="1" id="KW-0472">Membrane</keyword>
<keyword evidence="3" id="KW-1185">Reference proteome</keyword>
<evidence type="ECO:0000313" key="2">
    <source>
        <dbReference type="EMBL" id="VDM80675.1"/>
    </source>
</evidence>
<sequence length="69" mass="7618">MVSFSSLVSLPVTFLAIPSLVITLFFLQTWNAKALSLLPFFVSVQTSALTSYGEPVISMSYGFEILIWP</sequence>
<accession>A0A3P7LDF2</accession>